<dbReference type="InterPro" id="IPR019554">
    <property type="entry name" value="Soluble_ligand-bd"/>
</dbReference>
<dbReference type="RefSeq" id="WP_377975992.1">
    <property type="nucleotide sequence ID" value="NZ_JBBKYA010000003.1"/>
</dbReference>
<feature type="region of interest" description="Disordered" evidence="2">
    <location>
        <begin position="473"/>
        <end position="506"/>
    </location>
</feature>
<sequence>MKKILITIFVLIYTINVWAQLMPFNSPINTANQGTNGIYQPKSPSKSARREVIYAPKERVTNDSISNARLSSIQKANELTKSDTAIINLRKKIFGYSIFNNKGGTFEPNLKIATPQNYVVGPDDEIIVDINGYSEEHYNLIVNPDGFVKINKIGNVYVAGLTIEEVKARLIKKLSTIFVGLKKAGTNMSSTNLYASISLGNIRTVSVTIQGEVSFPGTYSVPSLARVFNVLYLAGGPNENGTFREIQLIRHNRVISTIDLYDILTQGYSKNDMLIHDQDIIKVGVYKSRIELKGKVKKTGIFEVLPTEKLDFIINNFAGGFTEDAFKDKVKITRFTNTERKLIDLNADVLNSFLPKSGDIIQIDPINFDRFENRLEVIGEVFRPGVFSLENNPTLKKLLQSAGGLKENAFVGRINIQRLGDDLNPQSISVNFTDLMANTSKDIPLKREDKIYVYSKLDLRETYTVTLHGEINGTRETNKDKNKQRTNITNSENIESPKDNLSGNLESDVKDLDVSTNRAVNIDGTEAVSEISEELKSNNAANSLLNRQVKLTLPFIEKMTVEDLILKGGGLRESAATGYVEVVRRKKNTSIDNKDLINSQIAEIAKFSISKNLELDKSSSTFELEPFDEVFVRSSPNYELQQFITIKGQVFYPGIYGLEKKDERISDILSRAGGLNRQAFPEGAKLLRISQISESEKKQKTEQLAEIQDNFSNVNINKEKAVVSKHETIGIDLVDALNNPGGVNDLFLNEGDILDIPREPQTVKVTGEVLYPNSVKFTSSFGVKDYISQAGGFTSSSARKRIYVLYSNGSVKRAKNLLFLRFYPKIAKGAEIIVPQKVKVGSTSQQIVSIVSVLTGTVTSIIGIITLIKATAQ</sequence>
<dbReference type="Pfam" id="PF10531">
    <property type="entry name" value="SLBB"/>
    <property type="match status" value="5"/>
</dbReference>
<dbReference type="PANTHER" id="PTHR33619">
    <property type="entry name" value="POLYSACCHARIDE EXPORT PROTEIN GFCE-RELATED"/>
    <property type="match status" value="1"/>
</dbReference>
<dbReference type="InterPro" id="IPR003715">
    <property type="entry name" value="Poly_export_N"/>
</dbReference>
<evidence type="ECO:0000256" key="3">
    <source>
        <dbReference type="SAM" id="Phobius"/>
    </source>
</evidence>
<dbReference type="Gene3D" id="3.30.1950.10">
    <property type="entry name" value="wza like domain"/>
    <property type="match status" value="1"/>
</dbReference>
<feature type="transmembrane region" description="Helical" evidence="3">
    <location>
        <begin position="847"/>
        <end position="868"/>
    </location>
</feature>
<comment type="caution">
    <text evidence="6">The sequence shown here is derived from an EMBL/GenBank/DDBJ whole genome shotgun (WGS) entry which is preliminary data.</text>
</comment>
<feature type="domain" description="Soluble ligand binding" evidence="5">
    <location>
        <begin position="377"/>
        <end position="420"/>
    </location>
</feature>
<keyword evidence="7" id="KW-1185">Reference proteome</keyword>
<organism evidence="6 7">
    <name type="scientific">Aquirufa echingensis</name>
    <dbReference type="NCBI Taxonomy" id="3096516"/>
    <lineage>
        <taxon>Bacteria</taxon>
        <taxon>Pseudomonadati</taxon>
        <taxon>Bacteroidota</taxon>
        <taxon>Cytophagia</taxon>
        <taxon>Cytophagales</taxon>
        <taxon>Flectobacillaceae</taxon>
        <taxon>Aquirufa</taxon>
    </lineage>
</organism>
<evidence type="ECO:0000313" key="6">
    <source>
        <dbReference type="EMBL" id="MFD3275768.1"/>
    </source>
</evidence>
<dbReference type="PANTHER" id="PTHR33619:SF3">
    <property type="entry name" value="POLYSACCHARIDE EXPORT PROTEIN GFCE-RELATED"/>
    <property type="match status" value="1"/>
</dbReference>
<feature type="domain" description="Polysaccharide export protein N-terminal" evidence="4">
    <location>
        <begin position="114"/>
        <end position="176"/>
    </location>
</feature>
<name>A0ABW6D064_9BACT</name>
<feature type="domain" description="Soluble ligand binding" evidence="5">
    <location>
        <begin position="207"/>
        <end position="251"/>
    </location>
</feature>
<evidence type="ECO:0000313" key="7">
    <source>
        <dbReference type="Proteomes" id="UP001598114"/>
    </source>
</evidence>
<evidence type="ECO:0000256" key="1">
    <source>
        <dbReference type="ARBA" id="ARBA00022729"/>
    </source>
</evidence>
<accession>A0ABW6D064</accession>
<keyword evidence="3" id="KW-1133">Transmembrane helix</keyword>
<dbReference type="Gene3D" id="3.10.560.10">
    <property type="entry name" value="Outer membrane lipoprotein wza domain like"/>
    <property type="match status" value="5"/>
</dbReference>
<evidence type="ECO:0000259" key="5">
    <source>
        <dbReference type="Pfam" id="PF10531"/>
    </source>
</evidence>
<feature type="domain" description="Soluble ligand binding" evidence="5">
    <location>
        <begin position="644"/>
        <end position="691"/>
    </location>
</feature>
<reference evidence="6 7" key="1">
    <citation type="submission" date="2024-03" db="EMBL/GenBank/DDBJ databases">
        <title>Aquirufa genome sequencing.</title>
        <authorList>
            <person name="Pitt A."/>
            <person name="Hahn M.W."/>
        </authorList>
    </citation>
    <scope>NUCLEOTIDE SEQUENCE [LARGE SCALE GENOMIC DNA]</scope>
    <source>
        <strain evidence="6 7">PLAD-142S6K</strain>
    </source>
</reference>
<gene>
    <name evidence="6" type="ORF">SKC38_05965</name>
</gene>
<dbReference type="Proteomes" id="UP001598114">
    <property type="component" value="Unassembled WGS sequence"/>
</dbReference>
<keyword evidence="3" id="KW-0812">Transmembrane</keyword>
<feature type="compositionally biased region" description="Polar residues" evidence="2">
    <location>
        <begin position="485"/>
        <end position="505"/>
    </location>
</feature>
<evidence type="ECO:0000256" key="2">
    <source>
        <dbReference type="SAM" id="MobiDB-lite"/>
    </source>
</evidence>
<evidence type="ECO:0000259" key="4">
    <source>
        <dbReference type="Pfam" id="PF02563"/>
    </source>
</evidence>
<dbReference type="Pfam" id="PF02563">
    <property type="entry name" value="Poly_export"/>
    <property type="match status" value="1"/>
</dbReference>
<dbReference type="InterPro" id="IPR049712">
    <property type="entry name" value="Poly_export"/>
</dbReference>
<feature type="domain" description="Soluble ligand binding" evidence="5">
    <location>
        <begin position="763"/>
        <end position="805"/>
    </location>
</feature>
<feature type="domain" description="Soluble ligand binding" evidence="5">
    <location>
        <begin position="292"/>
        <end position="335"/>
    </location>
</feature>
<dbReference type="EMBL" id="JBBKYA010000003">
    <property type="protein sequence ID" value="MFD3275768.1"/>
    <property type="molecule type" value="Genomic_DNA"/>
</dbReference>
<protein>
    <submittedName>
        <fullName evidence="6">SLBB domain-containing protein</fullName>
    </submittedName>
</protein>
<keyword evidence="1" id="KW-0732">Signal</keyword>
<keyword evidence="3" id="KW-0472">Membrane</keyword>
<proteinExistence type="predicted"/>